<dbReference type="SMART" id="SM00642">
    <property type="entry name" value="Aamy"/>
    <property type="match status" value="1"/>
</dbReference>
<feature type="binding site" evidence="6">
    <location>
        <position position="271"/>
    </location>
    <ligand>
        <name>alpha-maltose 1-phosphate</name>
        <dbReference type="ChEBI" id="CHEBI:63576"/>
    </ligand>
</feature>
<dbReference type="GO" id="GO:0004553">
    <property type="term" value="F:hydrolase activity, hydrolyzing O-glycosyl compounds"/>
    <property type="evidence" value="ECO:0007669"/>
    <property type="project" value="InterPro"/>
</dbReference>
<evidence type="ECO:0000256" key="6">
    <source>
        <dbReference type="HAMAP-Rule" id="MF_02124"/>
    </source>
</evidence>
<feature type="binding site" evidence="6">
    <location>
        <position position="366"/>
    </location>
    <ligand>
        <name>alpha-maltose 1-phosphate</name>
        <dbReference type="ChEBI" id="CHEBI:63576"/>
    </ligand>
</feature>
<protein>
    <recommendedName>
        <fullName evidence="6">Alpha-1,4-glucan:maltose-1-phosphate maltosyltransferase</fullName>
        <shortName evidence="6">GMPMT</shortName>
        <ecNumber evidence="6">2.4.99.16</ecNumber>
    </recommendedName>
    <alternativeName>
        <fullName evidence="6">(1-&gt;4)-alpha-D-glucan:maltose-1-phosphate alpha-D-maltosyltransferase</fullName>
    </alternativeName>
</protein>
<dbReference type="Pfam" id="PF11896">
    <property type="entry name" value="GlgE_dom_N_S"/>
    <property type="match status" value="1"/>
</dbReference>
<dbReference type="InterPro" id="IPR006047">
    <property type="entry name" value="GH13_cat_dom"/>
</dbReference>
<comment type="catalytic activity">
    <reaction evidence="5 6">
        <text>alpha-maltose 1-phosphate + [(1-&gt;4)-alpha-D-glucosyl](n) = [(1-&gt;4)-alpha-D-glucosyl](n+2) + phosphate</text>
        <dbReference type="Rhea" id="RHEA:42692"/>
        <dbReference type="Rhea" id="RHEA-COMP:9584"/>
        <dbReference type="Rhea" id="RHEA-COMP:10183"/>
        <dbReference type="ChEBI" id="CHEBI:15444"/>
        <dbReference type="ChEBI" id="CHEBI:43474"/>
        <dbReference type="ChEBI" id="CHEBI:63576"/>
        <dbReference type="EC" id="2.4.99.16"/>
    </reaction>
</comment>
<keyword evidence="2 6" id="KW-0328">Glycosyltransferase</keyword>
<dbReference type="PANTHER" id="PTHR47786">
    <property type="entry name" value="ALPHA-1,4-GLUCAN:MALTOSE-1-PHOSPHATE MALTOSYLTRANSFERASE"/>
    <property type="match status" value="1"/>
</dbReference>
<evidence type="ECO:0000256" key="5">
    <source>
        <dbReference type="ARBA" id="ARBA00048735"/>
    </source>
</evidence>
<proteinExistence type="inferred from homology"/>
<comment type="subunit">
    <text evidence="1 6">Homodimer.</text>
</comment>
<dbReference type="InterPro" id="IPR013780">
    <property type="entry name" value="Glyco_hydro_b"/>
</dbReference>
<dbReference type="InterPro" id="IPR049171">
    <property type="entry name" value="GLGE_C"/>
</dbReference>
<feature type="site" description="Transition state stabilizer" evidence="6">
    <location>
        <position position="489"/>
    </location>
</feature>
<feature type="active site" description="Nucleophile" evidence="6">
    <location>
        <position position="402"/>
    </location>
</feature>
<evidence type="ECO:0000256" key="4">
    <source>
        <dbReference type="ARBA" id="ARBA00023277"/>
    </source>
</evidence>
<dbReference type="GO" id="GO:0030979">
    <property type="term" value="P:alpha-glucan biosynthetic process"/>
    <property type="evidence" value="ECO:0007669"/>
    <property type="project" value="UniProtKB-UniRule"/>
</dbReference>
<dbReference type="HAMAP" id="MF_02124">
    <property type="entry name" value="GlgE"/>
    <property type="match status" value="1"/>
</dbReference>
<dbReference type="AlphaFoldDB" id="A0A8J2YGP1"/>
<evidence type="ECO:0000256" key="1">
    <source>
        <dbReference type="ARBA" id="ARBA00011738"/>
    </source>
</evidence>
<keyword evidence="3 6" id="KW-0808">Transferase</keyword>
<comment type="similarity">
    <text evidence="6">Belongs to the glycosyl hydrolase 13 family. GlgE subfamily.</text>
</comment>
<evidence type="ECO:0000259" key="7">
    <source>
        <dbReference type="SMART" id="SM00642"/>
    </source>
</evidence>
<feature type="binding site" evidence="6">
    <location>
        <position position="403"/>
    </location>
    <ligand>
        <name>alpha-maltose 1-phosphate</name>
        <dbReference type="ChEBI" id="CHEBI:63576"/>
    </ligand>
</feature>
<keyword evidence="9" id="KW-1185">Reference proteome</keyword>
<name>A0A8J2YGP1_9RHOB</name>
<evidence type="ECO:0000313" key="8">
    <source>
        <dbReference type="EMBL" id="GGE36712.1"/>
    </source>
</evidence>
<dbReference type="InterPro" id="IPR017853">
    <property type="entry name" value="GH"/>
</dbReference>
<reference evidence="8" key="2">
    <citation type="submission" date="2020-09" db="EMBL/GenBank/DDBJ databases">
        <authorList>
            <person name="Sun Q."/>
            <person name="Sedlacek I."/>
        </authorList>
    </citation>
    <scope>NUCLEOTIDE SEQUENCE</scope>
    <source>
        <strain evidence="8">CCM 7684</strain>
    </source>
</reference>
<dbReference type="Pfam" id="PF21702">
    <property type="entry name" value="GLGE_C"/>
    <property type="match status" value="1"/>
</dbReference>
<accession>A0A8J2YGP1</accession>
<feature type="binding site" evidence="6">
    <location>
        <begin position="542"/>
        <end position="543"/>
    </location>
    <ligand>
        <name>alpha-maltose 1-phosphate</name>
        <dbReference type="ChEBI" id="CHEBI:63576"/>
    </ligand>
</feature>
<dbReference type="Pfam" id="PF00128">
    <property type="entry name" value="Alpha-amylase"/>
    <property type="match status" value="1"/>
</dbReference>
<dbReference type="EC" id="2.4.99.16" evidence="6"/>
<dbReference type="Gene3D" id="2.60.40.10">
    <property type="entry name" value="Immunoglobulins"/>
    <property type="match status" value="1"/>
</dbReference>
<dbReference type="Gene3D" id="3.20.20.80">
    <property type="entry name" value="Glycosidases"/>
    <property type="match status" value="1"/>
</dbReference>
<comment type="caution">
    <text evidence="8">The sequence shown here is derived from an EMBL/GenBank/DDBJ whole genome shotgun (WGS) entry which is preliminary data.</text>
</comment>
<gene>
    <name evidence="6 8" type="primary">glgE</name>
    <name evidence="8" type="ORF">GCM10007276_12730</name>
</gene>
<comment type="function">
    <text evidence="6">Maltosyltransferase that uses maltose 1-phosphate (M1P) as the sugar donor to elongate linear or branched alpha-(1-&gt;4)-glucans. Is involved in a branched alpha-glucan biosynthetic pathway from trehalose, together with TreS, Mak and GlgB.</text>
</comment>
<dbReference type="EMBL" id="BMCP01000001">
    <property type="protein sequence ID" value="GGE36712.1"/>
    <property type="molecule type" value="Genomic_DNA"/>
</dbReference>
<feature type="domain" description="Glycosyl hydrolase family 13 catalytic" evidence="7">
    <location>
        <begin position="223"/>
        <end position="567"/>
    </location>
</feature>
<organism evidence="8 9">
    <name type="scientific">Agaricicola taiwanensis</name>
    <dbReference type="NCBI Taxonomy" id="591372"/>
    <lineage>
        <taxon>Bacteria</taxon>
        <taxon>Pseudomonadati</taxon>
        <taxon>Pseudomonadota</taxon>
        <taxon>Alphaproteobacteria</taxon>
        <taxon>Rhodobacterales</taxon>
        <taxon>Paracoccaceae</taxon>
        <taxon>Agaricicola</taxon>
    </lineage>
</organism>
<dbReference type="SUPFAM" id="SSF51445">
    <property type="entry name" value="(Trans)glycosidases"/>
    <property type="match status" value="1"/>
</dbReference>
<dbReference type="Proteomes" id="UP000602745">
    <property type="component" value="Unassembled WGS sequence"/>
</dbReference>
<reference evidence="8" key="1">
    <citation type="journal article" date="2014" name="Int. J. Syst. Evol. Microbiol.">
        <title>Complete genome sequence of Corynebacterium casei LMG S-19264T (=DSM 44701T), isolated from a smear-ripened cheese.</title>
        <authorList>
            <consortium name="US DOE Joint Genome Institute (JGI-PGF)"/>
            <person name="Walter F."/>
            <person name="Albersmeier A."/>
            <person name="Kalinowski J."/>
            <person name="Ruckert C."/>
        </authorList>
    </citation>
    <scope>NUCLEOTIDE SEQUENCE</scope>
    <source>
        <strain evidence="8">CCM 7684</strain>
    </source>
</reference>
<evidence type="ECO:0000256" key="3">
    <source>
        <dbReference type="ARBA" id="ARBA00022679"/>
    </source>
</evidence>
<feature type="binding site" evidence="6">
    <location>
        <position position="331"/>
    </location>
    <ligand>
        <name>alpha-maltose 1-phosphate</name>
        <dbReference type="ChEBI" id="CHEBI:63576"/>
    </ligand>
</feature>
<dbReference type="InterPro" id="IPR021828">
    <property type="entry name" value="GlgE_dom_N/S"/>
</dbReference>
<dbReference type="CDD" id="cd11344">
    <property type="entry name" value="AmyAc_GlgE_like"/>
    <property type="match status" value="1"/>
</dbReference>
<keyword evidence="4 6" id="KW-0119">Carbohydrate metabolism</keyword>
<dbReference type="InterPro" id="IPR026585">
    <property type="entry name" value="GlgE"/>
</dbReference>
<feature type="active site" description="Proton donor" evidence="6">
    <location>
        <position position="431"/>
    </location>
</feature>
<dbReference type="Gene3D" id="1.20.58.80">
    <property type="entry name" value="Phosphotransferase system, lactose/cellobiose-type IIA subunit"/>
    <property type="match status" value="1"/>
</dbReference>
<sequence length="675" mass="76880">MIDRLETQAAIRLQPQFEEQATAMDPIGDGRVVIENVWPEIDGGRTPVKRVVGDEVEVWADIFTDGHDKLAAELLYRGPSDRNWCRVPMTHRENDRWSARFTVMEIGRYYFTIEAWRDPYASWRDEITKKRDAGRDVTLETVEGVEIVHTAARLAQGADAIAFQPLINALDKADTAKKLKILLSDEEADLLKRNAERLALSSYNPAIEVVVDRKAAQFSAWYELFPRSASNNATRHGTFDDVIARLPYVRDLGFDVLYFPPIHPIGKTNRKGKNNSLTPDPDDVGSVYAIGSEDGGHDAVHPQLGTLEDFRRLVAAAHEHGLEIALDFAIQCSPDHPWIKQHPEWFDWRPDGTLKYAENPPKKYEDIVNVEFYAGGLPSLWHALRDVVLFWAERGVKIFRVDNPHTKPLPFWRWMIREVNAQHPDVIFLAEAFTRPKMMKALAKVGFQQSYTYFTWRNTKAELTQYLAELSSGEMAELYRPNFFANTPDINPYYLQTGGRAGFIVRATLAATLSSVYGIYSGFEICEAEPLPGREEYLDSEKYELKVRDYDAPGNIKNLIRALNKARRDNPALHDFRNIRFLNAWNDNILSFVKMTEAKDNAVMVLVNLDPHHRQEADYEVPLWEFGLPDSASIAVEDLLSGGRFTLHGKVQRIALWPEGNQVMVWKLIPPSATG</sequence>
<evidence type="ECO:0000256" key="2">
    <source>
        <dbReference type="ARBA" id="ARBA00022676"/>
    </source>
</evidence>
<dbReference type="Gene3D" id="2.60.40.1180">
    <property type="entry name" value="Golgi alpha-mannosidase II"/>
    <property type="match status" value="1"/>
</dbReference>
<dbReference type="PANTHER" id="PTHR47786:SF2">
    <property type="entry name" value="GLYCOSYL HYDROLASE FAMILY 13 CATALYTIC DOMAIN-CONTAINING PROTEIN"/>
    <property type="match status" value="1"/>
</dbReference>
<dbReference type="InterPro" id="IPR013783">
    <property type="entry name" value="Ig-like_fold"/>
</dbReference>
<evidence type="ECO:0000313" key="9">
    <source>
        <dbReference type="Proteomes" id="UP000602745"/>
    </source>
</evidence>
<dbReference type="GO" id="GO:0016758">
    <property type="term" value="F:hexosyltransferase activity"/>
    <property type="evidence" value="ECO:0007669"/>
    <property type="project" value="UniProtKB-UniRule"/>
</dbReference>